<dbReference type="InterPro" id="IPR046496">
    <property type="entry name" value="DUF6589"/>
</dbReference>
<feature type="domain" description="DUF6589" evidence="2">
    <location>
        <begin position="339"/>
        <end position="498"/>
    </location>
</feature>
<comment type="caution">
    <text evidence="3">The sequence shown here is derived from an EMBL/GenBank/DDBJ whole genome shotgun (WGS) entry which is preliminary data.</text>
</comment>
<feature type="domain" description="DUF6589" evidence="2">
    <location>
        <begin position="535"/>
        <end position="693"/>
    </location>
</feature>
<protein>
    <recommendedName>
        <fullName evidence="2">DUF6589 domain-containing protein</fullName>
    </recommendedName>
</protein>
<keyword evidence="4" id="KW-1185">Reference proteome</keyword>
<evidence type="ECO:0000313" key="3">
    <source>
        <dbReference type="EMBL" id="THH07072.1"/>
    </source>
</evidence>
<reference evidence="3 4" key="1">
    <citation type="submission" date="2019-02" db="EMBL/GenBank/DDBJ databases">
        <title>Genome sequencing of the rare red list fungi Bondarzewia mesenterica.</title>
        <authorList>
            <person name="Buettner E."/>
            <person name="Kellner H."/>
        </authorList>
    </citation>
    <scope>NUCLEOTIDE SEQUENCE [LARGE SCALE GENOMIC DNA]</scope>
    <source>
        <strain evidence="3 4">DSM 108281</strain>
    </source>
</reference>
<feature type="compositionally biased region" description="Polar residues" evidence="1">
    <location>
        <begin position="170"/>
        <end position="184"/>
    </location>
</feature>
<proteinExistence type="predicted"/>
<name>A0A4S4L6E6_9AGAM</name>
<gene>
    <name evidence="3" type="ORF">EW146_g9429</name>
</gene>
<accession>A0A4S4L6E6</accession>
<evidence type="ECO:0000259" key="2">
    <source>
        <dbReference type="Pfam" id="PF20231"/>
    </source>
</evidence>
<evidence type="ECO:0000313" key="4">
    <source>
        <dbReference type="Proteomes" id="UP000310158"/>
    </source>
</evidence>
<dbReference type="OrthoDB" id="2801423at2759"/>
<dbReference type="Pfam" id="PF20231">
    <property type="entry name" value="DUF6589"/>
    <property type="match status" value="2"/>
</dbReference>
<dbReference type="EMBL" id="SGPL01000812">
    <property type="protein sequence ID" value="THH07072.1"/>
    <property type="molecule type" value="Genomic_DNA"/>
</dbReference>
<evidence type="ECO:0000256" key="1">
    <source>
        <dbReference type="SAM" id="MobiDB-lite"/>
    </source>
</evidence>
<feature type="compositionally biased region" description="Polar residues" evidence="1">
    <location>
        <begin position="149"/>
        <end position="163"/>
    </location>
</feature>
<dbReference type="AlphaFoldDB" id="A0A4S4L6E6"/>
<dbReference type="Proteomes" id="UP000310158">
    <property type="component" value="Unassembled WGS sequence"/>
</dbReference>
<sequence length="791" mass="89504">MATWALQLIIQATEEEATYLCSKDAGLRVRATRNYEMPIINPPTDPGHSGISSIVAPSGVSTMMDGVSALPEIDGEPAIAQLTLHNNASIRPISDLDTEVVLTSVDRDLEHSTTLMQNGTMSSAMMVEEEDAEMTDTSHTLLSVAKNHAVQSMPSTSSEQEGSAQVDGMDTSNGTRVTGQSEQASSEPRKKKSSPSSDPLISWDIIDKFSIAKLASKFRMKTPVIWSILSRFVQSPGPTQDIYRSNDIVLTGIIIRDALVIMASAERERFQSWCKNSELRRNLLVVIDNVQVYARKRTHYIGKENKMITGTGATAVEMEDCAPDAFNLKPILDRLHEGRRAELSADSILVDIDWEHLRRVQMYHWLDALLFAEKTRKHQINPNRHTKVHPLGTNSANEVSTQGMKEALTDFLEQLSINDENLGERLVFFSGDGKSFEGMHTVKKYLSSQLGMFTSFRFLRPVLELWHTKWTDLSQICRTHWGVGHTTTDPSTLGYMAARNAHLDDVPEGPAWTAGQPTTIPSPTNDSAEPFYGETAPPKQFDGDWPLANCMMLMRNGIWFLEYCKAVALGDIGRTWEVIKLLIFTFAGAGNTNYTAYLVEMYCNITYDYPEATREALFNNWLVNLQGQPGHFLELDLMQEHFNFWLEELAQHKGKEFDDDWYREVLSMHVHHFIRLTKEMEANVNLKERRTNHVEPHMDNELREVIRLCREHDLHVRRQGRDWGFHVSDDQTLGYNLLAREGKMDEWIANATRDRDNRDAKINVAKAWEADAETYLHLPLACVDGQINMAS</sequence>
<feature type="region of interest" description="Disordered" evidence="1">
    <location>
        <begin position="148"/>
        <end position="198"/>
    </location>
</feature>
<organism evidence="3 4">
    <name type="scientific">Bondarzewia mesenterica</name>
    <dbReference type="NCBI Taxonomy" id="1095465"/>
    <lineage>
        <taxon>Eukaryota</taxon>
        <taxon>Fungi</taxon>
        <taxon>Dikarya</taxon>
        <taxon>Basidiomycota</taxon>
        <taxon>Agaricomycotina</taxon>
        <taxon>Agaricomycetes</taxon>
        <taxon>Russulales</taxon>
        <taxon>Bondarzewiaceae</taxon>
        <taxon>Bondarzewia</taxon>
    </lineage>
</organism>